<name>A0A2N8KVT4_9BURK</name>
<accession>A0A2N8KVT4</accession>
<dbReference type="OrthoDB" id="9811352at2"/>
<dbReference type="InterPro" id="IPR050553">
    <property type="entry name" value="Thioredoxin_ResA/DsbE_sf"/>
</dbReference>
<comment type="similarity">
    <text evidence="2">Belongs to the thioredoxin family. DsbE subfamily.</text>
</comment>
<evidence type="ECO:0000256" key="3">
    <source>
        <dbReference type="ARBA" id="ARBA00022748"/>
    </source>
</evidence>
<dbReference type="NCBIfam" id="TIGR00385">
    <property type="entry name" value="dsbE"/>
    <property type="match status" value="1"/>
</dbReference>
<keyword evidence="8" id="KW-1185">Reference proteome</keyword>
<dbReference type="PANTHER" id="PTHR42852">
    <property type="entry name" value="THIOL:DISULFIDE INTERCHANGE PROTEIN DSBE"/>
    <property type="match status" value="1"/>
</dbReference>
<proteinExistence type="inferred from homology"/>
<evidence type="ECO:0000256" key="4">
    <source>
        <dbReference type="ARBA" id="ARBA00023157"/>
    </source>
</evidence>
<dbReference type="InterPro" id="IPR013740">
    <property type="entry name" value="Redoxin"/>
</dbReference>
<gene>
    <name evidence="7" type="ORF">C1O66_08540</name>
</gene>
<protein>
    <submittedName>
        <fullName evidence="7">DsbE family thiol:disulfide interchange protein</fullName>
    </submittedName>
</protein>
<evidence type="ECO:0000256" key="1">
    <source>
        <dbReference type="ARBA" id="ARBA00004196"/>
    </source>
</evidence>
<comment type="caution">
    <text evidence="7">The sequence shown here is derived from an EMBL/GenBank/DDBJ whole genome shotgun (WGS) entry which is preliminary data.</text>
</comment>
<evidence type="ECO:0000256" key="2">
    <source>
        <dbReference type="ARBA" id="ARBA00007758"/>
    </source>
</evidence>
<dbReference type="InterPro" id="IPR004799">
    <property type="entry name" value="Periplasmic_diS_OxRdtase_DsbE"/>
</dbReference>
<dbReference type="Gene3D" id="3.40.30.10">
    <property type="entry name" value="Glutaredoxin"/>
    <property type="match status" value="1"/>
</dbReference>
<dbReference type="CDD" id="cd03010">
    <property type="entry name" value="TlpA_like_DsbE"/>
    <property type="match status" value="1"/>
</dbReference>
<dbReference type="RefSeq" id="WP_102767484.1">
    <property type="nucleotide sequence ID" value="NZ_POSP01000003.1"/>
</dbReference>
<dbReference type="PROSITE" id="PS51352">
    <property type="entry name" value="THIOREDOXIN_2"/>
    <property type="match status" value="1"/>
</dbReference>
<evidence type="ECO:0000313" key="7">
    <source>
        <dbReference type="EMBL" id="PND37566.1"/>
    </source>
</evidence>
<dbReference type="PROSITE" id="PS00194">
    <property type="entry name" value="THIOREDOXIN_1"/>
    <property type="match status" value="1"/>
</dbReference>
<dbReference type="PANTHER" id="PTHR42852:SF6">
    <property type="entry name" value="THIOL:DISULFIDE INTERCHANGE PROTEIN DSBE"/>
    <property type="match status" value="1"/>
</dbReference>
<keyword evidence="3" id="KW-0201">Cytochrome c-type biogenesis</keyword>
<dbReference type="Pfam" id="PF08534">
    <property type="entry name" value="Redoxin"/>
    <property type="match status" value="1"/>
</dbReference>
<comment type="subcellular location">
    <subcellularLocation>
        <location evidence="1">Cell envelope</location>
    </subcellularLocation>
</comment>
<dbReference type="SUPFAM" id="SSF52833">
    <property type="entry name" value="Thioredoxin-like"/>
    <property type="match status" value="1"/>
</dbReference>
<dbReference type="GO" id="GO:0015036">
    <property type="term" value="F:disulfide oxidoreductase activity"/>
    <property type="evidence" value="ECO:0007669"/>
    <property type="project" value="InterPro"/>
</dbReference>
<dbReference type="EMBL" id="POSP01000003">
    <property type="protein sequence ID" value="PND37566.1"/>
    <property type="molecule type" value="Genomic_DNA"/>
</dbReference>
<evidence type="ECO:0000313" key="8">
    <source>
        <dbReference type="Proteomes" id="UP000235916"/>
    </source>
</evidence>
<evidence type="ECO:0000259" key="6">
    <source>
        <dbReference type="PROSITE" id="PS51352"/>
    </source>
</evidence>
<dbReference type="InterPro" id="IPR036249">
    <property type="entry name" value="Thioredoxin-like_sf"/>
</dbReference>
<keyword evidence="4" id="KW-1015">Disulfide bond</keyword>
<evidence type="ECO:0000256" key="5">
    <source>
        <dbReference type="ARBA" id="ARBA00023284"/>
    </source>
</evidence>
<dbReference type="GO" id="GO:0017004">
    <property type="term" value="P:cytochrome complex assembly"/>
    <property type="evidence" value="ECO:0007669"/>
    <property type="project" value="UniProtKB-KW"/>
</dbReference>
<dbReference type="AlphaFoldDB" id="A0A2N8KVT4"/>
<dbReference type="InterPro" id="IPR013766">
    <property type="entry name" value="Thioredoxin_domain"/>
</dbReference>
<feature type="domain" description="Thioredoxin" evidence="6">
    <location>
        <begin position="33"/>
        <end position="172"/>
    </location>
</feature>
<dbReference type="Proteomes" id="UP000235916">
    <property type="component" value="Unassembled WGS sequence"/>
</dbReference>
<reference evidence="7 8" key="1">
    <citation type="submission" date="2018-01" db="EMBL/GenBank/DDBJ databases">
        <title>Draft genome sequence of Paucibacter aquatile CR182 isolated from freshwater of the Nakdong River.</title>
        <authorList>
            <person name="Choi A."/>
            <person name="Chung E.J."/>
        </authorList>
    </citation>
    <scope>NUCLEOTIDE SEQUENCE [LARGE SCALE GENOMIC DNA]</scope>
    <source>
        <strain evidence="7 8">CR182</strain>
    </source>
</reference>
<sequence length="174" mass="19163">MKLKALIPLLGFAVLALFLARGLQLKPREIPSPLIGKPVPAFVLTPLLEGGAPLSSADMTGKVSVLNVWASWCGPCREEHPLLLDLARRRPELQLLGLNYKDEPAQATRWLKELGNPYRAIGSDTRGQVGIDLGVYGVPETFVIDRQGLIRYKHVGPLTAELLRDTLEPLLDRL</sequence>
<dbReference type="GO" id="GO:0030288">
    <property type="term" value="C:outer membrane-bounded periplasmic space"/>
    <property type="evidence" value="ECO:0007669"/>
    <property type="project" value="InterPro"/>
</dbReference>
<organism evidence="7 8">
    <name type="scientific">Kinneretia aquatilis</name>
    <dbReference type="NCBI Taxonomy" id="2070761"/>
    <lineage>
        <taxon>Bacteria</taxon>
        <taxon>Pseudomonadati</taxon>
        <taxon>Pseudomonadota</taxon>
        <taxon>Betaproteobacteria</taxon>
        <taxon>Burkholderiales</taxon>
        <taxon>Sphaerotilaceae</taxon>
        <taxon>Roseateles</taxon>
    </lineage>
</organism>
<dbReference type="InterPro" id="IPR017937">
    <property type="entry name" value="Thioredoxin_CS"/>
</dbReference>
<keyword evidence="5" id="KW-0676">Redox-active center</keyword>